<feature type="signal peptide" evidence="1">
    <location>
        <begin position="1"/>
        <end position="22"/>
    </location>
</feature>
<name>A0A2S8S651_9RHOB</name>
<dbReference type="Proteomes" id="UP000238338">
    <property type="component" value="Unassembled WGS sequence"/>
</dbReference>
<sequence>MLLSLRRIGMALALVAATPAAAELNLVMVWREGCVYCAAWDKAIAPTYPKTPEGAAAPLVRVNIRETATSGFAFATPVVLTPTFVLMEDGAEAGRIEGYPGEDFFWGLLDQMIGKVQGDGPAPSE</sequence>
<organism evidence="2 3">
    <name type="scientific">Albidovulum denitrificans</name>
    <dbReference type="NCBI Taxonomy" id="404881"/>
    <lineage>
        <taxon>Bacteria</taxon>
        <taxon>Pseudomonadati</taxon>
        <taxon>Pseudomonadota</taxon>
        <taxon>Alphaproteobacteria</taxon>
        <taxon>Rhodobacterales</taxon>
        <taxon>Paracoccaceae</taxon>
        <taxon>Albidovulum</taxon>
    </lineage>
</organism>
<gene>
    <name evidence="2" type="ORF">LX70_02483</name>
</gene>
<dbReference type="AlphaFoldDB" id="A0A2S8S651"/>
<evidence type="ECO:0008006" key="4">
    <source>
        <dbReference type="Google" id="ProtNLM"/>
    </source>
</evidence>
<dbReference type="OrthoDB" id="7362982at2"/>
<dbReference type="Gene3D" id="3.40.30.10">
    <property type="entry name" value="Glutaredoxin"/>
    <property type="match status" value="1"/>
</dbReference>
<evidence type="ECO:0000313" key="3">
    <source>
        <dbReference type="Proteomes" id="UP000238338"/>
    </source>
</evidence>
<feature type="chain" id="PRO_5015660513" description="Thioredoxin-like protein" evidence="1">
    <location>
        <begin position="23"/>
        <end position="125"/>
    </location>
</feature>
<proteinExistence type="predicted"/>
<protein>
    <recommendedName>
        <fullName evidence="4">Thioredoxin-like protein</fullName>
    </recommendedName>
</protein>
<evidence type="ECO:0000313" key="2">
    <source>
        <dbReference type="EMBL" id="PQV56218.1"/>
    </source>
</evidence>
<dbReference type="SUPFAM" id="SSF52833">
    <property type="entry name" value="Thioredoxin-like"/>
    <property type="match status" value="1"/>
</dbReference>
<evidence type="ECO:0000256" key="1">
    <source>
        <dbReference type="SAM" id="SignalP"/>
    </source>
</evidence>
<comment type="caution">
    <text evidence="2">The sequence shown here is derived from an EMBL/GenBank/DDBJ whole genome shotgun (WGS) entry which is preliminary data.</text>
</comment>
<keyword evidence="1" id="KW-0732">Signal</keyword>
<keyword evidence="3" id="KW-1185">Reference proteome</keyword>
<dbReference type="InterPro" id="IPR036249">
    <property type="entry name" value="Thioredoxin-like_sf"/>
</dbReference>
<dbReference type="EMBL" id="PVEP01000005">
    <property type="protein sequence ID" value="PQV56218.1"/>
    <property type="molecule type" value="Genomic_DNA"/>
</dbReference>
<accession>A0A2S8S651</accession>
<reference evidence="2 3" key="1">
    <citation type="submission" date="2018-02" db="EMBL/GenBank/DDBJ databases">
        <title>Genomic Encyclopedia of Archaeal and Bacterial Type Strains, Phase II (KMG-II): from individual species to whole genera.</title>
        <authorList>
            <person name="Goeker M."/>
        </authorList>
    </citation>
    <scope>NUCLEOTIDE SEQUENCE [LARGE SCALE GENOMIC DNA]</scope>
    <source>
        <strain evidence="2 3">DSM 18921</strain>
    </source>
</reference>
<dbReference type="RefSeq" id="WP_105515080.1">
    <property type="nucleotide sequence ID" value="NZ_PVEP01000005.1"/>
</dbReference>